<dbReference type="PANTHER" id="PTHR46219:SF13">
    <property type="entry name" value="SHKT DOMAIN-CONTAINING PROTEIN"/>
    <property type="match status" value="1"/>
</dbReference>
<dbReference type="AlphaFoldDB" id="A0A914QQP2"/>
<evidence type="ECO:0000313" key="5">
    <source>
        <dbReference type="Proteomes" id="UP000887578"/>
    </source>
</evidence>
<dbReference type="SMART" id="SM00254">
    <property type="entry name" value="ShKT"/>
    <property type="match status" value="3"/>
</dbReference>
<dbReference type="Pfam" id="PF01549">
    <property type="entry name" value="ShK"/>
    <property type="match status" value="3"/>
</dbReference>
<reference evidence="6" key="1">
    <citation type="submission" date="2022-11" db="UniProtKB">
        <authorList>
            <consortium name="WormBaseParasite"/>
        </authorList>
    </citation>
    <scope>IDENTIFICATION</scope>
</reference>
<dbReference type="InterPro" id="IPR003582">
    <property type="entry name" value="ShKT_dom"/>
</dbReference>
<dbReference type="Gene3D" id="1.10.10.1940">
    <property type="match status" value="2"/>
</dbReference>
<feature type="chain" id="PRO_5036996897" evidence="3">
    <location>
        <begin position="20"/>
        <end position="211"/>
    </location>
</feature>
<evidence type="ECO:0000256" key="2">
    <source>
        <dbReference type="ARBA" id="ARBA00023157"/>
    </source>
</evidence>
<keyword evidence="5" id="KW-1185">Reference proteome</keyword>
<name>A0A914QQP2_9BILA</name>
<evidence type="ECO:0000256" key="3">
    <source>
        <dbReference type="SAM" id="SignalP"/>
    </source>
</evidence>
<feature type="domain" description="ShKT" evidence="4">
    <location>
        <begin position="171"/>
        <end position="211"/>
    </location>
</feature>
<evidence type="ECO:0000259" key="4">
    <source>
        <dbReference type="SMART" id="SM00254"/>
    </source>
</evidence>
<dbReference type="PANTHER" id="PTHR46219">
    <property type="entry name" value="PROTEIN CBG11138"/>
    <property type="match status" value="1"/>
</dbReference>
<keyword evidence="1 3" id="KW-0732">Signal</keyword>
<feature type="domain" description="ShKT" evidence="4">
    <location>
        <begin position="54"/>
        <end position="92"/>
    </location>
</feature>
<dbReference type="WBParaSite" id="PDA_v2.g620.t1">
    <property type="protein sequence ID" value="PDA_v2.g620.t1"/>
    <property type="gene ID" value="PDA_v2.g620"/>
</dbReference>
<dbReference type="Proteomes" id="UP000887578">
    <property type="component" value="Unplaced"/>
</dbReference>
<sequence>MFGKIIILSLALLLEVTYAQQCLNISGECVAGNFCPSGEQCINGICCTTDAAANCPNVLPDAFCDGHAAQCTDATLKDAMAKQCPRTCKACAGATSGTNSTTAAPGTVTTAPGGATCVDKVGPSGTSDCAKDAYLCNNAQYYNLMTEQCPKTCGRCPGSSSSGSGSPASSTCVDKVGPSGTSDCAKDAYLCNNAQYYNLMTEQCPKTCGRC</sequence>
<evidence type="ECO:0000256" key="1">
    <source>
        <dbReference type="ARBA" id="ARBA00022729"/>
    </source>
</evidence>
<dbReference type="FunFam" id="1.10.10.1940:FF:000002">
    <property type="entry name" value="PHAryngeal gland Toxin-related"/>
    <property type="match status" value="2"/>
</dbReference>
<feature type="signal peptide" evidence="3">
    <location>
        <begin position="1"/>
        <end position="19"/>
    </location>
</feature>
<proteinExistence type="predicted"/>
<evidence type="ECO:0000313" key="6">
    <source>
        <dbReference type="WBParaSite" id="PDA_v2.g620.t1"/>
    </source>
</evidence>
<accession>A0A914QQP2</accession>
<keyword evidence="2" id="KW-1015">Disulfide bond</keyword>
<organism evidence="5 6">
    <name type="scientific">Panagrolaimus davidi</name>
    <dbReference type="NCBI Taxonomy" id="227884"/>
    <lineage>
        <taxon>Eukaryota</taxon>
        <taxon>Metazoa</taxon>
        <taxon>Ecdysozoa</taxon>
        <taxon>Nematoda</taxon>
        <taxon>Chromadorea</taxon>
        <taxon>Rhabditida</taxon>
        <taxon>Tylenchina</taxon>
        <taxon>Panagrolaimomorpha</taxon>
        <taxon>Panagrolaimoidea</taxon>
        <taxon>Panagrolaimidae</taxon>
        <taxon>Panagrolaimus</taxon>
    </lineage>
</organism>
<protein>
    <submittedName>
        <fullName evidence="6">ShKT domain-containing protein</fullName>
    </submittedName>
</protein>
<feature type="domain" description="ShKT" evidence="4">
    <location>
        <begin position="116"/>
        <end position="157"/>
    </location>
</feature>